<evidence type="ECO:0000256" key="6">
    <source>
        <dbReference type="ARBA" id="ARBA00022803"/>
    </source>
</evidence>
<feature type="repeat" description="TPR" evidence="7">
    <location>
        <begin position="36"/>
        <end position="69"/>
    </location>
</feature>
<name>A0A9Q3FX40_9BASI</name>
<dbReference type="SUPFAM" id="SSF54277">
    <property type="entry name" value="CAD &amp; PB1 domains"/>
    <property type="match status" value="1"/>
</dbReference>
<evidence type="ECO:0000256" key="4">
    <source>
        <dbReference type="ARBA" id="ARBA00022490"/>
    </source>
</evidence>
<dbReference type="InterPro" id="IPR019734">
    <property type="entry name" value="TPR_rpt"/>
</dbReference>
<evidence type="ECO:0000256" key="2">
    <source>
        <dbReference type="ARBA" id="ARBA00008051"/>
    </source>
</evidence>
<keyword evidence="5" id="KW-0677">Repeat</keyword>
<feature type="region of interest" description="Disordered" evidence="8">
    <location>
        <begin position="221"/>
        <end position="338"/>
    </location>
</feature>
<feature type="compositionally biased region" description="Polar residues" evidence="8">
    <location>
        <begin position="227"/>
        <end position="273"/>
    </location>
</feature>
<feature type="compositionally biased region" description="Polar residues" evidence="8">
    <location>
        <begin position="395"/>
        <end position="404"/>
    </location>
</feature>
<proteinExistence type="inferred from homology"/>
<evidence type="ECO:0000256" key="7">
    <source>
        <dbReference type="PROSITE-ProRule" id="PRU00339"/>
    </source>
</evidence>
<evidence type="ECO:0000256" key="3">
    <source>
        <dbReference type="ARBA" id="ARBA00022443"/>
    </source>
</evidence>
<accession>A0A9Q3FX40</accession>
<comment type="subcellular location">
    <subcellularLocation>
        <location evidence="1">Cytoplasm</location>
    </subcellularLocation>
</comment>
<dbReference type="InterPro" id="IPR011990">
    <property type="entry name" value="TPR-like_helical_dom_sf"/>
</dbReference>
<dbReference type="PANTHER" id="PTHR15175">
    <property type="entry name" value="NEUTROPHIL CYTOSOLIC FACTOR 2, NEUTROPHIL NADPH OXIDASE FACTOR 2"/>
    <property type="match status" value="1"/>
</dbReference>
<evidence type="ECO:0000313" key="11">
    <source>
        <dbReference type="Proteomes" id="UP000765509"/>
    </source>
</evidence>
<evidence type="ECO:0000256" key="5">
    <source>
        <dbReference type="ARBA" id="ARBA00022737"/>
    </source>
</evidence>
<dbReference type="PROSITE" id="PS50005">
    <property type="entry name" value="TPR"/>
    <property type="match status" value="1"/>
</dbReference>
<sequence length="516" mass="57423">MSLKAEIETWAIALQLYDKQEFDQALAKFEDIADSSKILFNIGIIYATIGEHESAISNFRAATNLDQYLAVAYFQSGVSNFLLGIYDEAVKDFDDALVYLRGNLTIDYEQLGLKFRLYSCEVLFNKGLSLIYQGAHTEGMLDIQEARKEKQTVEHDVIDDAIQDRAQGYTVFSIPVGVLYRPASSKVKNLESKNYLGQAKLVAATDSSETFVGFTGSAREAARNASGLPTSTGPISDLNSRQNFNIQRRGTTNARLEGTATRSASNPNFLQNNLRRRPSDNTAISTTSRLQRSATTSTSSRSGNQRQLASMPENRELNNNNNNDDDYQSRRNPRSGLNQQNESYANVLENYQDTEPKQTLRKQSSDRVADWARQNSISGLSNSSGRGRLLSNRRPTLNTLNAPNNYEDGDGSGAEYPETIASSNYIPMTKIRVKLHHLSDVRGMAVIPETSLEDFVAKVTKKFSLTPGRVSLRYKDEEGSMVTILDDDDWETAVDTARAYAKGGPEGKVEIWVDDR</sequence>
<evidence type="ECO:0000256" key="1">
    <source>
        <dbReference type="ARBA" id="ARBA00004496"/>
    </source>
</evidence>
<dbReference type="InterPro" id="IPR000270">
    <property type="entry name" value="PB1_dom"/>
</dbReference>
<evidence type="ECO:0000313" key="10">
    <source>
        <dbReference type="EMBL" id="MBW0545495.1"/>
    </source>
</evidence>
<keyword evidence="3" id="KW-0728">SH3 domain</keyword>
<organism evidence="10 11">
    <name type="scientific">Austropuccinia psidii MF-1</name>
    <dbReference type="NCBI Taxonomy" id="1389203"/>
    <lineage>
        <taxon>Eukaryota</taxon>
        <taxon>Fungi</taxon>
        <taxon>Dikarya</taxon>
        <taxon>Basidiomycota</taxon>
        <taxon>Pucciniomycotina</taxon>
        <taxon>Pucciniomycetes</taxon>
        <taxon>Pucciniales</taxon>
        <taxon>Sphaerophragmiaceae</taxon>
        <taxon>Austropuccinia</taxon>
    </lineage>
</organism>
<dbReference type="OrthoDB" id="9450131at2759"/>
<keyword evidence="11" id="KW-1185">Reference proteome</keyword>
<dbReference type="SMART" id="SM00028">
    <property type="entry name" value="TPR"/>
    <property type="match status" value="3"/>
</dbReference>
<dbReference type="SUPFAM" id="SSF48452">
    <property type="entry name" value="TPR-like"/>
    <property type="match status" value="1"/>
</dbReference>
<dbReference type="Pfam" id="PF00564">
    <property type="entry name" value="PB1"/>
    <property type="match status" value="1"/>
</dbReference>
<dbReference type="FunFam" id="1.25.40.10:FF:000017">
    <property type="entry name" value="NADPH oxidase regulator NoxR"/>
    <property type="match status" value="1"/>
</dbReference>
<comment type="similarity">
    <text evidence="2">Belongs to the NCF2/NOXA1 family.</text>
</comment>
<dbReference type="Proteomes" id="UP000765509">
    <property type="component" value="Unassembled WGS sequence"/>
</dbReference>
<evidence type="ECO:0000259" key="9">
    <source>
        <dbReference type="PROSITE" id="PS51745"/>
    </source>
</evidence>
<keyword evidence="6 7" id="KW-0802">TPR repeat</keyword>
<evidence type="ECO:0000256" key="8">
    <source>
        <dbReference type="SAM" id="MobiDB-lite"/>
    </source>
</evidence>
<protein>
    <recommendedName>
        <fullName evidence="9">PB1 domain-containing protein</fullName>
    </recommendedName>
</protein>
<dbReference type="Pfam" id="PF13181">
    <property type="entry name" value="TPR_8"/>
    <property type="match status" value="1"/>
</dbReference>
<reference evidence="10" key="1">
    <citation type="submission" date="2021-03" db="EMBL/GenBank/DDBJ databases">
        <title>Draft genome sequence of rust myrtle Austropuccinia psidii MF-1, a brazilian biotype.</title>
        <authorList>
            <person name="Quecine M.C."/>
            <person name="Pachon D.M.R."/>
            <person name="Bonatelli M.L."/>
            <person name="Correr F.H."/>
            <person name="Franceschini L.M."/>
            <person name="Leite T.F."/>
            <person name="Margarido G.R.A."/>
            <person name="Almeida C.A."/>
            <person name="Ferrarezi J.A."/>
            <person name="Labate C.A."/>
        </authorList>
    </citation>
    <scope>NUCLEOTIDE SEQUENCE</scope>
    <source>
        <strain evidence="10">MF-1</strain>
    </source>
</reference>
<dbReference type="AlphaFoldDB" id="A0A9Q3FX40"/>
<dbReference type="SMART" id="SM00666">
    <property type="entry name" value="PB1"/>
    <property type="match status" value="1"/>
</dbReference>
<feature type="region of interest" description="Disordered" evidence="8">
    <location>
        <begin position="377"/>
        <end position="415"/>
    </location>
</feature>
<gene>
    <name evidence="10" type="ORF">O181_085210</name>
</gene>
<dbReference type="Gene3D" id="3.10.20.90">
    <property type="entry name" value="Phosphatidylinositol 3-kinase Catalytic Subunit, Chain A, domain 1"/>
    <property type="match status" value="1"/>
</dbReference>
<feature type="compositionally biased region" description="Low complexity" evidence="8">
    <location>
        <begin position="377"/>
        <end position="394"/>
    </location>
</feature>
<dbReference type="GO" id="GO:0005737">
    <property type="term" value="C:cytoplasm"/>
    <property type="evidence" value="ECO:0007669"/>
    <property type="project" value="UniProtKB-SubCell"/>
</dbReference>
<keyword evidence="4" id="KW-0963">Cytoplasm</keyword>
<dbReference type="EMBL" id="AVOT02050412">
    <property type="protein sequence ID" value="MBW0545495.1"/>
    <property type="molecule type" value="Genomic_DNA"/>
</dbReference>
<dbReference type="PANTHER" id="PTHR15175:SF0">
    <property type="entry name" value="SH3 DOMAIN-CONTAINING PROTEIN C23A1.17"/>
    <property type="match status" value="1"/>
</dbReference>
<dbReference type="PROSITE" id="PS51745">
    <property type="entry name" value="PB1"/>
    <property type="match status" value="1"/>
</dbReference>
<dbReference type="InterPro" id="IPR053793">
    <property type="entry name" value="PB1-like"/>
</dbReference>
<dbReference type="InterPro" id="IPR051864">
    <property type="entry name" value="NCF2_NOXA1"/>
</dbReference>
<feature type="domain" description="PB1" evidence="9">
    <location>
        <begin position="430"/>
        <end position="516"/>
    </location>
</feature>
<comment type="caution">
    <text evidence="10">The sequence shown here is derived from an EMBL/GenBank/DDBJ whole genome shotgun (WGS) entry which is preliminary data.</text>
</comment>
<dbReference type="Gene3D" id="1.25.40.10">
    <property type="entry name" value="Tetratricopeptide repeat domain"/>
    <property type="match status" value="1"/>
</dbReference>
<feature type="compositionally biased region" description="Low complexity" evidence="8">
    <location>
        <begin position="285"/>
        <end position="302"/>
    </location>
</feature>